<evidence type="ECO:0000256" key="4">
    <source>
        <dbReference type="ARBA" id="ARBA00083755"/>
    </source>
</evidence>
<evidence type="ECO:0000256" key="3">
    <source>
        <dbReference type="ARBA" id="ARBA00023274"/>
    </source>
</evidence>
<accession>A0AAN8K153</accession>
<dbReference type="AlphaFoldDB" id="A0AAN8K153"/>
<dbReference type="GO" id="GO:0005763">
    <property type="term" value="C:mitochondrial small ribosomal subunit"/>
    <property type="evidence" value="ECO:0007669"/>
    <property type="project" value="TreeGrafter"/>
</dbReference>
<proteinExistence type="inferred from homology"/>
<dbReference type="PANTHER" id="PTHR19836">
    <property type="entry name" value="30S RIBOSOMAL PROTEIN S14"/>
    <property type="match status" value="1"/>
</dbReference>
<dbReference type="FunFam" id="1.10.287.1480:FF:000001">
    <property type="entry name" value="30S ribosomal protein S14"/>
    <property type="match status" value="1"/>
</dbReference>
<comment type="similarity">
    <text evidence="1">Belongs to the universal ribosomal protein uS14 family.</text>
</comment>
<dbReference type="Gene3D" id="1.10.287.1480">
    <property type="match status" value="1"/>
</dbReference>
<keyword evidence="2" id="KW-0689">Ribosomal protein</keyword>
<evidence type="ECO:0000256" key="2">
    <source>
        <dbReference type="ARBA" id="ARBA00022980"/>
    </source>
</evidence>
<keyword evidence="6" id="KW-1185">Reference proteome</keyword>
<name>A0AAN8K153_PATCE</name>
<dbReference type="Pfam" id="PF00253">
    <property type="entry name" value="Ribosomal_S14"/>
    <property type="match status" value="1"/>
</dbReference>
<organism evidence="5 6">
    <name type="scientific">Patella caerulea</name>
    <name type="common">Rayed Mediterranean limpet</name>
    <dbReference type="NCBI Taxonomy" id="87958"/>
    <lineage>
        <taxon>Eukaryota</taxon>
        <taxon>Metazoa</taxon>
        <taxon>Spiralia</taxon>
        <taxon>Lophotrochozoa</taxon>
        <taxon>Mollusca</taxon>
        <taxon>Gastropoda</taxon>
        <taxon>Patellogastropoda</taxon>
        <taxon>Patelloidea</taxon>
        <taxon>Patellidae</taxon>
        <taxon>Patella</taxon>
    </lineage>
</organism>
<dbReference type="GO" id="GO:0003735">
    <property type="term" value="F:structural constituent of ribosome"/>
    <property type="evidence" value="ECO:0007669"/>
    <property type="project" value="InterPro"/>
</dbReference>
<sequence length="123" mass="14840">MWQTIIGLLRPAAQISSQQVRNRHWDALMRRDLKRRAMMKEYYPERQRINSIRKNTILPKELQEIADKEIHAMPRDSCPSRLHSRCVVTSRPRGLQDKWRVSRIVWRQLVDYNQMSGLKRACW</sequence>
<dbReference type="GO" id="GO:0006412">
    <property type="term" value="P:translation"/>
    <property type="evidence" value="ECO:0007669"/>
    <property type="project" value="InterPro"/>
</dbReference>
<dbReference type="InterPro" id="IPR001209">
    <property type="entry name" value="Ribosomal_uS14"/>
</dbReference>
<dbReference type="SUPFAM" id="SSF57716">
    <property type="entry name" value="Glucocorticoid receptor-like (DNA-binding domain)"/>
    <property type="match status" value="1"/>
</dbReference>
<gene>
    <name evidence="5" type="ORF">SNE40_006308</name>
</gene>
<dbReference type="EMBL" id="JAZGQO010000005">
    <property type="protein sequence ID" value="KAK6187060.1"/>
    <property type="molecule type" value="Genomic_DNA"/>
</dbReference>
<keyword evidence="3" id="KW-0687">Ribonucleoprotein</keyword>
<evidence type="ECO:0000256" key="1">
    <source>
        <dbReference type="ARBA" id="ARBA00009083"/>
    </source>
</evidence>
<reference evidence="5 6" key="1">
    <citation type="submission" date="2024-01" db="EMBL/GenBank/DDBJ databases">
        <title>The genome of the rayed Mediterranean limpet Patella caerulea (Linnaeus, 1758).</title>
        <authorList>
            <person name="Anh-Thu Weber A."/>
            <person name="Halstead-Nussloch G."/>
        </authorList>
    </citation>
    <scope>NUCLEOTIDE SEQUENCE [LARGE SCALE GENOMIC DNA]</scope>
    <source>
        <strain evidence="5">AATW-2023a</strain>
        <tissue evidence="5">Whole specimen</tissue>
    </source>
</reference>
<dbReference type="PANTHER" id="PTHR19836:SF19">
    <property type="entry name" value="SMALL RIBOSOMAL SUBUNIT PROTEIN US14M"/>
    <property type="match status" value="1"/>
</dbReference>
<evidence type="ECO:0000313" key="5">
    <source>
        <dbReference type="EMBL" id="KAK6187060.1"/>
    </source>
</evidence>
<protein>
    <recommendedName>
        <fullName evidence="4">28S ribosomal protein S14, mitochondrial</fullName>
    </recommendedName>
</protein>
<evidence type="ECO:0000313" key="6">
    <source>
        <dbReference type="Proteomes" id="UP001347796"/>
    </source>
</evidence>
<comment type="caution">
    <text evidence="5">The sequence shown here is derived from an EMBL/GenBank/DDBJ whole genome shotgun (WGS) entry which is preliminary data.</text>
</comment>
<dbReference type="Proteomes" id="UP001347796">
    <property type="component" value="Unassembled WGS sequence"/>
</dbReference>